<dbReference type="GO" id="GO:0032993">
    <property type="term" value="C:protein-DNA complex"/>
    <property type="evidence" value="ECO:0007669"/>
    <property type="project" value="TreeGrafter"/>
</dbReference>
<dbReference type="Gene3D" id="1.10.1670.40">
    <property type="match status" value="1"/>
</dbReference>
<dbReference type="SUPFAM" id="SSF48150">
    <property type="entry name" value="DNA-glycosylase"/>
    <property type="match status" value="1"/>
</dbReference>
<comment type="catalytic activity">
    <reaction evidence="1">
        <text>Hydrolysis of alkylated DNA, releasing 3-methyladenine, 3-methylguanine, 7-methylguanine and 7-methyladenine.</text>
        <dbReference type="EC" id="3.2.2.21"/>
    </reaction>
</comment>
<dbReference type="InterPro" id="IPR011257">
    <property type="entry name" value="DNA_glycosylase"/>
</dbReference>
<gene>
    <name evidence="6" type="ORF">KIN_13400</name>
</gene>
<protein>
    <recommendedName>
        <fullName evidence="2">DNA-3-methyladenine glycosylase II</fullName>
        <ecNumber evidence="2">3.2.2.21</ecNumber>
    </recommendedName>
</protein>
<dbReference type="GO" id="GO:0043916">
    <property type="term" value="F:DNA-7-methylguanine glycosylase activity"/>
    <property type="evidence" value="ECO:0007669"/>
    <property type="project" value="TreeGrafter"/>
</dbReference>
<sequence length="207" mass="23227">MRSIETHEDIAEGVAWLRKNDPRFIPALDLCDQLPLRRREEGFASLLHTIVGQQVSVASAAAIWTRLEDAGLTDEAKVADASEDDLRACGLSRQKMRYASALANARVDYPNLRTMAPPDIIKTLTAIPGIGHWTAEIYVMFSLGHPDVFAHGDLALQEGARMLFGLPERPKEKDMRVMAEDWSPWRAVAARALWDYYARIKRREGIG</sequence>
<dbReference type="EC" id="3.2.2.21" evidence="2"/>
<dbReference type="PANTHER" id="PTHR43003">
    <property type="entry name" value="DNA-3-METHYLADENINE GLYCOSYLASE"/>
    <property type="match status" value="1"/>
</dbReference>
<evidence type="ECO:0000259" key="5">
    <source>
        <dbReference type="SMART" id="SM00478"/>
    </source>
</evidence>
<dbReference type="GO" id="GO:0006307">
    <property type="term" value="P:DNA alkylation repair"/>
    <property type="evidence" value="ECO:0007669"/>
    <property type="project" value="TreeGrafter"/>
</dbReference>
<evidence type="ECO:0000313" key="7">
    <source>
        <dbReference type="Proteomes" id="UP000436822"/>
    </source>
</evidence>
<dbReference type="GO" id="GO:0006285">
    <property type="term" value="P:base-excision repair, AP site formation"/>
    <property type="evidence" value="ECO:0007669"/>
    <property type="project" value="TreeGrafter"/>
</dbReference>
<keyword evidence="4" id="KW-0234">DNA repair</keyword>
<dbReference type="Proteomes" id="UP000436822">
    <property type="component" value="Unassembled WGS sequence"/>
</dbReference>
<dbReference type="Pfam" id="PF00730">
    <property type="entry name" value="HhH-GPD"/>
    <property type="match status" value="1"/>
</dbReference>
<reference evidence="6 7" key="1">
    <citation type="submission" date="2019-12" db="EMBL/GenBank/DDBJ databases">
        <title>Litoreibacter badius sp. nov., a novel bacteriochlorophyll a-containing bacterium in the genus Litoreibacter.</title>
        <authorList>
            <person name="Kanamuro M."/>
            <person name="Takabe Y."/>
            <person name="Mori K."/>
            <person name="Takaichi S."/>
            <person name="Hanada S."/>
        </authorList>
    </citation>
    <scope>NUCLEOTIDE SEQUENCE [LARGE SCALE GENOMIC DNA]</scope>
    <source>
        <strain evidence="6 7">K6</strain>
    </source>
</reference>
<dbReference type="CDD" id="cd00056">
    <property type="entry name" value="ENDO3c"/>
    <property type="match status" value="1"/>
</dbReference>
<evidence type="ECO:0000256" key="3">
    <source>
        <dbReference type="ARBA" id="ARBA00022763"/>
    </source>
</evidence>
<evidence type="ECO:0000256" key="1">
    <source>
        <dbReference type="ARBA" id="ARBA00000086"/>
    </source>
</evidence>
<dbReference type="EMBL" id="BLJE01000001">
    <property type="protein sequence ID" value="GFE64266.1"/>
    <property type="molecule type" value="Genomic_DNA"/>
</dbReference>
<dbReference type="RefSeq" id="WP_159805128.1">
    <property type="nucleotide sequence ID" value="NZ_BLJE01000001.1"/>
</dbReference>
<dbReference type="GO" id="GO:0008725">
    <property type="term" value="F:DNA-3-methyladenine glycosylase activity"/>
    <property type="evidence" value="ECO:0007669"/>
    <property type="project" value="TreeGrafter"/>
</dbReference>
<dbReference type="InterPro" id="IPR051912">
    <property type="entry name" value="Alkylbase_DNA_Glycosylase/TA"/>
</dbReference>
<keyword evidence="3" id="KW-0227">DNA damage</keyword>
<comment type="caution">
    <text evidence="6">The sequence shown here is derived from an EMBL/GenBank/DDBJ whole genome shotgun (WGS) entry which is preliminary data.</text>
</comment>
<dbReference type="Gene3D" id="1.10.340.30">
    <property type="entry name" value="Hypothetical protein, domain 2"/>
    <property type="match status" value="1"/>
</dbReference>
<feature type="domain" description="HhH-GPD" evidence="5">
    <location>
        <begin position="51"/>
        <end position="199"/>
    </location>
</feature>
<keyword evidence="7" id="KW-1185">Reference proteome</keyword>
<accession>A0A6N6JDJ8</accession>
<evidence type="ECO:0000256" key="2">
    <source>
        <dbReference type="ARBA" id="ARBA00012000"/>
    </source>
</evidence>
<dbReference type="AlphaFoldDB" id="A0A6N6JDJ8"/>
<dbReference type="InterPro" id="IPR003265">
    <property type="entry name" value="HhH-GPD_domain"/>
</dbReference>
<dbReference type="GO" id="GO:0032131">
    <property type="term" value="F:alkylated DNA binding"/>
    <property type="evidence" value="ECO:0007669"/>
    <property type="project" value="TreeGrafter"/>
</dbReference>
<dbReference type="PANTHER" id="PTHR43003:SF5">
    <property type="entry name" value="DNA-3-METHYLADENINE GLYCOSYLASE"/>
    <property type="match status" value="1"/>
</dbReference>
<dbReference type="GO" id="GO:0005737">
    <property type="term" value="C:cytoplasm"/>
    <property type="evidence" value="ECO:0007669"/>
    <property type="project" value="TreeGrafter"/>
</dbReference>
<dbReference type="OrthoDB" id="9785929at2"/>
<evidence type="ECO:0000313" key="6">
    <source>
        <dbReference type="EMBL" id="GFE64266.1"/>
    </source>
</evidence>
<evidence type="ECO:0000256" key="4">
    <source>
        <dbReference type="ARBA" id="ARBA00023204"/>
    </source>
</evidence>
<dbReference type="SMART" id="SM00478">
    <property type="entry name" value="ENDO3c"/>
    <property type="match status" value="1"/>
</dbReference>
<proteinExistence type="predicted"/>
<organism evidence="6 7">
    <name type="scientific">Litoreibacter roseus</name>
    <dbReference type="NCBI Taxonomy" id="2601869"/>
    <lineage>
        <taxon>Bacteria</taxon>
        <taxon>Pseudomonadati</taxon>
        <taxon>Pseudomonadota</taxon>
        <taxon>Alphaproteobacteria</taxon>
        <taxon>Rhodobacterales</taxon>
        <taxon>Roseobacteraceae</taxon>
        <taxon>Litoreibacter</taxon>
    </lineage>
</organism>
<name>A0A6N6JDJ8_9RHOB</name>